<evidence type="ECO:0000313" key="12">
    <source>
        <dbReference type="Proteomes" id="UP000001861"/>
    </source>
</evidence>
<feature type="compositionally biased region" description="Basic and acidic residues" evidence="9">
    <location>
        <begin position="132"/>
        <end position="149"/>
    </location>
</feature>
<comment type="caution">
    <text evidence="11">The sequence shown here is derived from an EMBL/GenBank/DDBJ whole genome shotgun (WGS) entry which is preliminary data.</text>
</comment>
<evidence type="ECO:0000256" key="1">
    <source>
        <dbReference type="ARBA" id="ARBA00004141"/>
    </source>
</evidence>
<dbReference type="InterPro" id="IPR004813">
    <property type="entry name" value="OPT"/>
</dbReference>
<feature type="compositionally biased region" description="Polar residues" evidence="9">
    <location>
        <begin position="423"/>
        <end position="435"/>
    </location>
</feature>
<feature type="compositionally biased region" description="Basic residues" evidence="9">
    <location>
        <begin position="438"/>
        <end position="447"/>
    </location>
</feature>
<evidence type="ECO:0000313" key="11">
    <source>
        <dbReference type="EMBL" id="EAU91912.1"/>
    </source>
</evidence>
<feature type="compositionally biased region" description="Basic and acidic residues" evidence="9">
    <location>
        <begin position="195"/>
        <end position="217"/>
    </location>
</feature>
<feature type="compositionally biased region" description="Low complexity" evidence="9">
    <location>
        <begin position="13"/>
        <end position="30"/>
    </location>
</feature>
<dbReference type="GeneID" id="6006429"/>
<dbReference type="GO" id="GO:0035673">
    <property type="term" value="F:oligopeptide transmembrane transporter activity"/>
    <property type="evidence" value="ECO:0007669"/>
    <property type="project" value="InterPro"/>
</dbReference>
<evidence type="ECO:0000256" key="2">
    <source>
        <dbReference type="ARBA" id="ARBA00008807"/>
    </source>
</evidence>
<comment type="similarity">
    <text evidence="2">Belongs to the oligopeptide OPT transporter family.</text>
</comment>
<feature type="transmembrane region" description="Helical" evidence="10">
    <location>
        <begin position="588"/>
        <end position="609"/>
    </location>
</feature>
<evidence type="ECO:0000256" key="6">
    <source>
        <dbReference type="ARBA" id="ARBA00022927"/>
    </source>
</evidence>
<evidence type="ECO:0000256" key="10">
    <source>
        <dbReference type="SAM" id="Phobius"/>
    </source>
</evidence>
<feature type="transmembrane region" description="Helical" evidence="10">
    <location>
        <begin position="915"/>
        <end position="942"/>
    </location>
</feature>
<keyword evidence="12" id="KW-1185">Reference proteome</keyword>
<feature type="transmembrane region" description="Helical" evidence="10">
    <location>
        <begin position="1083"/>
        <end position="1102"/>
    </location>
</feature>
<evidence type="ECO:0000256" key="7">
    <source>
        <dbReference type="ARBA" id="ARBA00022989"/>
    </source>
</evidence>
<feature type="transmembrane region" description="Helical" evidence="10">
    <location>
        <begin position="690"/>
        <end position="711"/>
    </location>
</feature>
<feature type="transmembrane region" description="Helical" evidence="10">
    <location>
        <begin position="975"/>
        <end position="995"/>
    </location>
</feature>
<gene>
    <name evidence="11" type="ORF">CC1G_04679</name>
</gene>
<dbReference type="EMBL" id="AACS02000003">
    <property type="protein sequence ID" value="EAU91912.1"/>
    <property type="molecule type" value="Genomic_DNA"/>
</dbReference>
<evidence type="ECO:0000256" key="4">
    <source>
        <dbReference type="ARBA" id="ARBA00022692"/>
    </source>
</evidence>
<feature type="compositionally biased region" description="Acidic residues" evidence="9">
    <location>
        <begin position="106"/>
        <end position="118"/>
    </location>
</feature>
<dbReference type="Pfam" id="PF03169">
    <property type="entry name" value="OPT"/>
    <property type="match status" value="1"/>
</dbReference>
<dbReference type="KEGG" id="cci:CC1G_04679"/>
<comment type="subcellular location">
    <subcellularLocation>
        <location evidence="1">Membrane</location>
        <topology evidence="1">Multi-pass membrane protein</topology>
    </subcellularLocation>
</comment>
<keyword evidence="4 10" id="KW-0812">Transmembrane</keyword>
<dbReference type="InParanoid" id="A8N4X9"/>
<evidence type="ECO:0000256" key="8">
    <source>
        <dbReference type="ARBA" id="ARBA00023136"/>
    </source>
</evidence>
<accession>A8N4X9</accession>
<dbReference type="PANTHER" id="PTHR22601">
    <property type="entry name" value="ISP4 LIKE PROTEIN"/>
    <property type="match status" value="1"/>
</dbReference>
<dbReference type="RefSeq" id="XP_001829990.1">
    <property type="nucleotide sequence ID" value="XM_001829938.1"/>
</dbReference>
<feature type="compositionally biased region" description="Polar residues" evidence="9">
    <location>
        <begin position="451"/>
        <end position="471"/>
    </location>
</feature>
<feature type="compositionally biased region" description="Acidic residues" evidence="9">
    <location>
        <begin position="499"/>
        <end position="512"/>
    </location>
</feature>
<evidence type="ECO:0000256" key="5">
    <source>
        <dbReference type="ARBA" id="ARBA00022856"/>
    </source>
</evidence>
<dbReference type="VEuPathDB" id="FungiDB:CC1G_04679"/>
<keyword evidence="5" id="KW-0571">Peptide transport</keyword>
<feature type="transmembrane region" description="Helical" evidence="10">
    <location>
        <begin position="774"/>
        <end position="799"/>
    </location>
</feature>
<organism evidence="11 12">
    <name type="scientific">Coprinopsis cinerea (strain Okayama-7 / 130 / ATCC MYA-4618 / FGSC 9003)</name>
    <name type="common">Inky cap fungus</name>
    <name type="synonym">Hormographiella aspergillata</name>
    <dbReference type="NCBI Taxonomy" id="240176"/>
    <lineage>
        <taxon>Eukaryota</taxon>
        <taxon>Fungi</taxon>
        <taxon>Dikarya</taxon>
        <taxon>Basidiomycota</taxon>
        <taxon>Agaricomycotina</taxon>
        <taxon>Agaricomycetes</taxon>
        <taxon>Agaricomycetidae</taxon>
        <taxon>Agaricales</taxon>
        <taxon>Agaricineae</taxon>
        <taxon>Psathyrellaceae</taxon>
        <taxon>Coprinopsis</taxon>
    </lineage>
</organism>
<dbReference type="OrthoDB" id="9986677at2759"/>
<keyword evidence="3" id="KW-0813">Transport</keyword>
<evidence type="ECO:0000256" key="9">
    <source>
        <dbReference type="SAM" id="MobiDB-lite"/>
    </source>
</evidence>
<feature type="compositionally biased region" description="Low complexity" evidence="9">
    <location>
        <begin position="176"/>
        <end position="186"/>
    </location>
</feature>
<feature type="compositionally biased region" description="Basic and acidic residues" evidence="9">
    <location>
        <begin position="366"/>
        <end position="377"/>
    </location>
</feature>
<keyword evidence="6" id="KW-0653">Protein transport</keyword>
<sequence>MSQPFSYNPPPTSSGRPTTSTGPRPGTSNPFRQLVEQQQQQGQTGAGEGGYLDGSSQPPPTYNSRNPYSNYGYDASERPPPSSYGTRPPQSSYGFGRGGGGRGYPEDDYEEEESDDENVFAFLPPTTADLEEEKRRNEEEENRRREQERIAAAQGQQQGDGGVQLHLGLLGAAGLHQHYQQQQQPQASTSMMKPITDEDRARDWEEEERRRIREEHSFAFSVDTQPGLGGTAEPSPTHSTGRRKQYPPTADSEDYGGPSYDRSQFTFAYAPPVTPPSTDSNGPSRAGLGTSDQDGFKMTRLDRDGRRSVDESSRRKSGEPERKNSDGRLQDEEKYREDDSVTVASSGLASPKGKENEDLEANRTGVAKEVKEEEGRPEPGVFGRHWQHFQPNPARYNSNSGPYKMHREYYYNQAYPQYAKSRAGSSGMDNSTKAGGSSRRRRRRRHPPGTADTNATGMSTATSEYLASSEYTDMPGSTKDRPGTGFDSLGYLKETSQSELDEYDEDDYDEYDGESREGSIKMQFDFDDIEDEDSPYPEVRASVSNIDDPDMPAMTIRMWFIGLVLCTASSALNVFLNFRYPAPAVTPLVLLLLAYPIGKFLAFTLPITTYRIPLPYIPSRLVPSNLPNALSRVLAPLTFQHAIEFSLNPGPWNIKEHVLVYIMANVAINSPYALNAIVVLEVFYEFPTGYWFSIVLVLATQMTGFGLAGMCRRFLVWPASMVWPQNLVACTLLNTLHAEDEDDGIGMLGGPTLEDDPNTEGGRRRKRGMSRYKFFIWTTLGGFLFYFLPGYLFQALSFFSFVCWAAPNNVVVNQLFGVSSGLGMSMLTFDWSQITWIGSPLMVPWWAEVHVFVGFVLFYWILTPILYYTNSWQSAYFPISASSPYDRFGNRYDIARVLKHDDTFDLEAYEAYSPLFLPATFAVTYLLAFCLSTCVIVHTVLYHGHTLLSGFRKIRPENDDIHAKLMRNYPEVPDWWYLCSFGLFFALAIIAVEIWDTSVPIWALILSLILPIVYIMPSGFIYAMTGQAYNLNILAQIIPGTLLPGQPLANMVFKAYSLQTLSAGINFTQDLKLGHYVKVPPRATFLVQMIATTLAAFIQVGVKHWIFSNVKDICDKNQPSKLVCPHSQVFYTASAIWGLIGPTRQFGPGSLYHPHLFATIVGVFLPIPFWLWRRRYPDSWVKWVSTPVILIGVSWIPPATGINYSSWFLVGFIFQYLIRKRNFAWWSKFNYVLSSALDSGTVIAVIFIFFTLQFPKDGIEVNWWGNNVFTGTADWRGESLLEVPEGGIPWKS</sequence>
<feature type="transmembrane region" description="Helical" evidence="10">
    <location>
        <begin position="1230"/>
        <end position="1254"/>
    </location>
</feature>
<feature type="transmembrane region" description="Helical" evidence="10">
    <location>
        <begin position="841"/>
        <end position="862"/>
    </location>
</feature>
<feature type="region of interest" description="Disordered" evidence="9">
    <location>
        <begin position="1"/>
        <end position="162"/>
    </location>
</feature>
<proteinExistence type="inferred from homology"/>
<dbReference type="Proteomes" id="UP000001861">
    <property type="component" value="Unassembled WGS sequence"/>
</dbReference>
<feature type="transmembrane region" description="Helical" evidence="10">
    <location>
        <begin position="558"/>
        <end position="576"/>
    </location>
</feature>
<keyword evidence="7 10" id="KW-1133">Transmembrane helix</keyword>
<feature type="region of interest" description="Disordered" evidence="9">
    <location>
        <begin position="176"/>
        <end position="400"/>
    </location>
</feature>
<keyword evidence="8 10" id="KW-0472">Membrane</keyword>
<dbReference type="GO" id="GO:0016020">
    <property type="term" value="C:membrane"/>
    <property type="evidence" value="ECO:0007669"/>
    <property type="project" value="UniProtKB-SubCell"/>
</dbReference>
<feature type="compositionally biased region" description="Basic and acidic residues" evidence="9">
    <location>
        <begin position="294"/>
        <end position="339"/>
    </location>
</feature>
<dbReference type="eggNOG" id="KOG2262">
    <property type="taxonomic scope" value="Eukaryota"/>
</dbReference>
<feature type="transmembrane region" description="Helical" evidence="10">
    <location>
        <begin position="1001"/>
        <end position="1023"/>
    </location>
</feature>
<protein>
    <submittedName>
        <fullName evidence="11">Oligopeptide transporter</fullName>
    </submittedName>
</protein>
<dbReference type="GO" id="GO:0015031">
    <property type="term" value="P:protein transport"/>
    <property type="evidence" value="ECO:0007669"/>
    <property type="project" value="UniProtKB-KW"/>
</dbReference>
<reference evidence="11 12" key="1">
    <citation type="journal article" date="2010" name="Proc. Natl. Acad. Sci. U.S.A.">
        <title>Insights into evolution of multicellular fungi from the assembled chromosomes of the mushroom Coprinopsis cinerea (Coprinus cinereus).</title>
        <authorList>
            <person name="Stajich J.E."/>
            <person name="Wilke S.K."/>
            <person name="Ahren D."/>
            <person name="Au C.H."/>
            <person name="Birren B.W."/>
            <person name="Borodovsky M."/>
            <person name="Burns C."/>
            <person name="Canback B."/>
            <person name="Casselton L.A."/>
            <person name="Cheng C.K."/>
            <person name="Deng J."/>
            <person name="Dietrich F.S."/>
            <person name="Fargo D.C."/>
            <person name="Farman M.L."/>
            <person name="Gathman A.C."/>
            <person name="Goldberg J."/>
            <person name="Guigo R."/>
            <person name="Hoegger P.J."/>
            <person name="Hooker J.B."/>
            <person name="Huggins A."/>
            <person name="James T.Y."/>
            <person name="Kamada T."/>
            <person name="Kilaru S."/>
            <person name="Kodira C."/>
            <person name="Kues U."/>
            <person name="Kupfer D."/>
            <person name="Kwan H.S."/>
            <person name="Lomsadze A."/>
            <person name="Li W."/>
            <person name="Lilly W.W."/>
            <person name="Ma L.J."/>
            <person name="Mackey A.J."/>
            <person name="Manning G."/>
            <person name="Martin F."/>
            <person name="Muraguchi H."/>
            <person name="Natvig D.O."/>
            <person name="Palmerini H."/>
            <person name="Ramesh M.A."/>
            <person name="Rehmeyer C.J."/>
            <person name="Roe B.A."/>
            <person name="Shenoy N."/>
            <person name="Stanke M."/>
            <person name="Ter-Hovhannisyan V."/>
            <person name="Tunlid A."/>
            <person name="Velagapudi R."/>
            <person name="Vision T.J."/>
            <person name="Zeng Q."/>
            <person name="Zolan M.E."/>
            <person name="Pukkila P.J."/>
        </authorList>
    </citation>
    <scope>NUCLEOTIDE SEQUENCE [LARGE SCALE GENOMIC DNA]</scope>
    <source>
        <strain evidence="12">Okayama-7 / 130 / ATCC MYA-4618 / FGSC 9003</strain>
    </source>
</reference>
<feature type="compositionally biased region" description="Low complexity" evidence="9">
    <location>
        <begin position="150"/>
        <end position="162"/>
    </location>
</feature>
<feature type="transmembrane region" description="Helical" evidence="10">
    <location>
        <begin position="1152"/>
        <end position="1172"/>
    </location>
</feature>
<dbReference type="NCBIfam" id="TIGR00727">
    <property type="entry name" value="ISP4_OPT"/>
    <property type="match status" value="1"/>
</dbReference>
<evidence type="ECO:0000256" key="3">
    <source>
        <dbReference type="ARBA" id="ARBA00022448"/>
    </source>
</evidence>
<dbReference type="InterPro" id="IPR004648">
    <property type="entry name" value="Oligpept_transpt"/>
</dbReference>
<name>A8N4X9_COPC7</name>
<feature type="region of interest" description="Disordered" evidence="9">
    <location>
        <begin position="421"/>
        <end position="514"/>
    </location>
</feature>
<dbReference type="NCBIfam" id="TIGR00728">
    <property type="entry name" value="OPT_sfam"/>
    <property type="match status" value="1"/>
</dbReference>